<dbReference type="EMBL" id="JBBXMP010000320">
    <property type="protein sequence ID" value="KAL0058410.1"/>
    <property type="molecule type" value="Genomic_DNA"/>
</dbReference>
<gene>
    <name evidence="2" type="ORF">AAF712_014921</name>
</gene>
<organism evidence="2 3">
    <name type="scientific">Marasmius tenuissimus</name>
    <dbReference type="NCBI Taxonomy" id="585030"/>
    <lineage>
        <taxon>Eukaryota</taxon>
        <taxon>Fungi</taxon>
        <taxon>Dikarya</taxon>
        <taxon>Basidiomycota</taxon>
        <taxon>Agaricomycotina</taxon>
        <taxon>Agaricomycetes</taxon>
        <taxon>Agaricomycetidae</taxon>
        <taxon>Agaricales</taxon>
        <taxon>Marasmiineae</taxon>
        <taxon>Marasmiaceae</taxon>
        <taxon>Marasmius</taxon>
    </lineage>
</organism>
<evidence type="ECO:0000313" key="3">
    <source>
        <dbReference type="Proteomes" id="UP001437256"/>
    </source>
</evidence>
<reference evidence="2 3" key="1">
    <citation type="submission" date="2024-05" db="EMBL/GenBank/DDBJ databases">
        <title>A draft genome resource for the thread blight pathogen Marasmius tenuissimus strain MS-2.</title>
        <authorList>
            <person name="Yulfo-Soto G.E."/>
            <person name="Baruah I.K."/>
            <person name="Amoako-Attah I."/>
            <person name="Bukari Y."/>
            <person name="Meinhardt L.W."/>
            <person name="Bailey B.A."/>
            <person name="Cohen S.P."/>
        </authorList>
    </citation>
    <scope>NUCLEOTIDE SEQUENCE [LARGE SCALE GENOMIC DNA]</scope>
    <source>
        <strain evidence="2 3">MS-2</strain>
    </source>
</reference>
<comment type="caution">
    <text evidence="2">The sequence shown here is derived from an EMBL/GenBank/DDBJ whole genome shotgun (WGS) entry which is preliminary data.</text>
</comment>
<name>A0ABR2Z9Q1_9AGAR</name>
<proteinExistence type="predicted"/>
<feature type="region of interest" description="Disordered" evidence="1">
    <location>
        <begin position="60"/>
        <end position="135"/>
    </location>
</feature>
<protein>
    <submittedName>
        <fullName evidence="2">Uncharacterized protein</fullName>
    </submittedName>
</protein>
<evidence type="ECO:0000313" key="2">
    <source>
        <dbReference type="EMBL" id="KAL0058410.1"/>
    </source>
</evidence>
<feature type="compositionally biased region" description="Polar residues" evidence="1">
    <location>
        <begin position="125"/>
        <end position="135"/>
    </location>
</feature>
<evidence type="ECO:0000256" key="1">
    <source>
        <dbReference type="SAM" id="MobiDB-lite"/>
    </source>
</evidence>
<accession>A0ABR2Z9Q1</accession>
<keyword evidence="3" id="KW-1185">Reference proteome</keyword>
<dbReference type="Proteomes" id="UP001437256">
    <property type="component" value="Unassembled WGS sequence"/>
</dbReference>
<sequence>MDIDILEPALNDTNTDRTNVNLDIHEENMNLNELLDSEPENFGGQLPSVLRVEFSTSAKTLRAKKRSALDPIAGEAPAKKKRITDNNSTSQRRKDRAPRVKEKQASCAEVAAGYHPGYKPRIRRSSITTPDSRGS</sequence>